<proteinExistence type="predicted"/>
<accession>A0ABQ7NJF9</accession>
<gene>
    <name evidence="2" type="primary">A02g508630.1_BraROA</name>
    <name evidence="2" type="ORF">IGI04_007323</name>
</gene>
<feature type="region of interest" description="Disordered" evidence="1">
    <location>
        <begin position="1"/>
        <end position="21"/>
    </location>
</feature>
<name>A0ABQ7NJF9_BRACM</name>
<evidence type="ECO:0000313" key="3">
    <source>
        <dbReference type="Proteomes" id="UP000823674"/>
    </source>
</evidence>
<dbReference type="Proteomes" id="UP000823674">
    <property type="component" value="Chromosome A02"/>
</dbReference>
<comment type="caution">
    <text evidence="2">The sequence shown here is derived from an EMBL/GenBank/DDBJ whole genome shotgun (WGS) entry which is preliminary data.</text>
</comment>
<sequence>MGSPGPHQKEPWARSLDPTPFQEMENFRQGEPSIFPNMEEFNLMKLTSRRLYKSDNSPQARDRLLQGLETRFYGMIWRKRHLVVVYSPALIVDEPGSLVLGILPSGYGPVYTVGALVAAQEIDRQAGTAYL</sequence>
<evidence type="ECO:0000256" key="1">
    <source>
        <dbReference type="SAM" id="MobiDB-lite"/>
    </source>
</evidence>
<reference evidence="2 3" key="1">
    <citation type="submission" date="2021-03" db="EMBL/GenBank/DDBJ databases">
        <authorList>
            <person name="King G.J."/>
            <person name="Bancroft I."/>
            <person name="Baten A."/>
            <person name="Bloomfield J."/>
            <person name="Borpatragohain P."/>
            <person name="He Z."/>
            <person name="Irish N."/>
            <person name="Irwin J."/>
            <person name="Liu K."/>
            <person name="Mauleon R.P."/>
            <person name="Moore J."/>
            <person name="Morris R."/>
            <person name="Ostergaard L."/>
            <person name="Wang B."/>
            <person name="Wells R."/>
        </authorList>
    </citation>
    <scope>NUCLEOTIDE SEQUENCE [LARGE SCALE GENOMIC DNA]</scope>
    <source>
        <strain evidence="2">R-o-18</strain>
        <tissue evidence="2">Leaf</tissue>
    </source>
</reference>
<evidence type="ECO:0000313" key="2">
    <source>
        <dbReference type="EMBL" id="KAG5411004.1"/>
    </source>
</evidence>
<organism evidence="2 3">
    <name type="scientific">Brassica rapa subsp. trilocularis</name>
    <dbReference type="NCBI Taxonomy" id="1813537"/>
    <lineage>
        <taxon>Eukaryota</taxon>
        <taxon>Viridiplantae</taxon>
        <taxon>Streptophyta</taxon>
        <taxon>Embryophyta</taxon>
        <taxon>Tracheophyta</taxon>
        <taxon>Spermatophyta</taxon>
        <taxon>Magnoliopsida</taxon>
        <taxon>eudicotyledons</taxon>
        <taxon>Gunneridae</taxon>
        <taxon>Pentapetalae</taxon>
        <taxon>rosids</taxon>
        <taxon>malvids</taxon>
        <taxon>Brassicales</taxon>
        <taxon>Brassicaceae</taxon>
        <taxon>Brassiceae</taxon>
        <taxon>Brassica</taxon>
    </lineage>
</organism>
<keyword evidence="3" id="KW-1185">Reference proteome</keyword>
<dbReference type="EMBL" id="JADBGQ010000002">
    <property type="protein sequence ID" value="KAG5411004.1"/>
    <property type="molecule type" value="Genomic_DNA"/>
</dbReference>
<protein>
    <submittedName>
        <fullName evidence="2">Uncharacterized protein</fullName>
    </submittedName>
</protein>